<proteinExistence type="predicted"/>
<evidence type="ECO:0000313" key="1">
    <source>
        <dbReference type="EMBL" id="SES02505.1"/>
    </source>
</evidence>
<accession>A0A1H9TZ27</accession>
<gene>
    <name evidence="1" type="ORF">SAMN05518684_106189</name>
</gene>
<keyword evidence="2" id="KW-1185">Reference proteome</keyword>
<dbReference type="STRING" id="1601833.SAMN05518684_106189"/>
<reference evidence="2" key="1">
    <citation type="submission" date="2016-10" db="EMBL/GenBank/DDBJ databases">
        <authorList>
            <person name="Varghese N."/>
            <person name="Submissions S."/>
        </authorList>
    </citation>
    <scope>NUCLEOTIDE SEQUENCE [LARGE SCALE GENOMIC DNA]</scope>
    <source>
        <strain evidence="2">S9</strain>
    </source>
</reference>
<dbReference type="AlphaFoldDB" id="A0A1H9TZ27"/>
<evidence type="ECO:0000313" key="2">
    <source>
        <dbReference type="Proteomes" id="UP000198571"/>
    </source>
</evidence>
<sequence length="382" mass="42275">MSLADKMMRLAGRAPNGTAKALTTDSDGKLNTTDSGVRTEIEALKAENQAIKQALEGTLKTEVTGSNVEDLPRLVQSSFGGSVIYNEGAEAVTLEDSIVNSGASIEKKGVFLHLIASDEGGASIASFTTAQKITLQYIKNIYIDWEQTGNDNSSTQSRFALMDDKTTNPLYSDREVFLTGNFSRKISTLNVADYKDQKYLRITARDGSATLNARSELKVYNIWVEFVTTKKDMSPKVDVSKRNVLSDLTILPETTETLVEDFGLPENISSWSLYALEVMRPIDNLIADMKIIIEFSDIKGNYDVGSGNGLLFSQIFEVSDFDEDEKVFVTSRGELGVGSNIIIKDKFFTQPIAKYLRIRVKNTRTSSNMRLQKPTLLLEGNF</sequence>
<name>A0A1H9TZ27_9BACI</name>
<organism evidence="1 2">
    <name type="scientific">Salipaludibacillus aurantiacus</name>
    <dbReference type="NCBI Taxonomy" id="1601833"/>
    <lineage>
        <taxon>Bacteria</taxon>
        <taxon>Bacillati</taxon>
        <taxon>Bacillota</taxon>
        <taxon>Bacilli</taxon>
        <taxon>Bacillales</taxon>
        <taxon>Bacillaceae</taxon>
    </lineage>
</organism>
<dbReference type="EMBL" id="FOGT01000006">
    <property type="protein sequence ID" value="SES02505.1"/>
    <property type="molecule type" value="Genomic_DNA"/>
</dbReference>
<dbReference type="Proteomes" id="UP000198571">
    <property type="component" value="Unassembled WGS sequence"/>
</dbReference>
<protein>
    <submittedName>
        <fullName evidence="1">Uncharacterized protein</fullName>
    </submittedName>
</protein>
<dbReference type="RefSeq" id="WP_093050904.1">
    <property type="nucleotide sequence ID" value="NZ_FOGT01000006.1"/>
</dbReference>